<keyword evidence="2" id="KW-1185">Reference proteome</keyword>
<name>A0A7C8IEH6_9PLEO</name>
<proteinExistence type="predicted"/>
<gene>
    <name evidence="1" type="ORF">BDV95DRAFT_559684</name>
</gene>
<dbReference type="EMBL" id="JAADJZ010000002">
    <property type="protein sequence ID" value="KAF2877629.1"/>
    <property type="molecule type" value="Genomic_DNA"/>
</dbReference>
<accession>A0A7C8IEH6</accession>
<dbReference type="AlphaFoldDB" id="A0A7C8IEH6"/>
<reference evidence="1 2" key="1">
    <citation type="submission" date="2020-01" db="EMBL/GenBank/DDBJ databases">
        <authorList>
            <consortium name="DOE Joint Genome Institute"/>
            <person name="Haridas S."/>
            <person name="Albert R."/>
            <person name="Binder M."/>
            <person name="Bloem J."/>
            <person name="Labutti K."/>
            <person name="Salamov A."/>
            <person name="Andreopoulos B."/>
            <person name="Baker S.E."/>
            <person name="Barry K."/>
            <person name="Bills G."/>
            <person name="Bluhm B.H."/>
            <person name="Cannon C."/>
            <person name="Castanera R."/>
            <person name="Culley D.E."/>
            <person name="Daum C."/>
            <person name="Ezra D."/>
            <person name="Gonzalez J.B."/>
            <person name="Henrissat B."/>
            <person name="Kuo A."/>
            <person name="Liang C."/>
            <person name="Lipzen A."/>
            <person name="Lutzoni F."/>
            <person name="Magnuson J."/>
            <person name="Mondo S."/>
            <person name="Nolan M."/>
            <person name="Ohm R."/>
            <person name="Pangilinan J."/>
            <person name="Park H.-J.H."/>
            <person name="Ramirez L."/>
            <person name="Alfaro M."/>
            <person name="Sun H."/>
            <person name="Tritt A."/>
            <person name="Yoshinaga Y."/>
            <person name="Zwiers L.-H.L."/>
            <person name="Turgeon B.G."/>
            <person name="Goodwin S.B."/>
            <person name="Spatafora J.W."/>
            <person name="Crous P.W."/>
            <person name="Grigoriev I.V."/>
        </authorList>
    </citation>
    <scope>NUCLEOTIDE SEQUENCE [LARGE SCALE GENOMIC DNA]</scope>
    <source>
        <strain evidence="1 2">CBS 611.86</strain>
    </source>
</reference>
<dbReference type="Proteomes" id="UP000481861">
    <property type="component" value="Unassembled WGS sequence"/>
</dbReference>
<comment type="caution">
    <text evidence="1">The sequence shown here is derived from an EMBL/GenBank/DDBJ whole genome shotgun (WGS) entry which is preliminary data.</text>
</comment>
<protein>
    <submittedName>
        <fullName evidence="1">Uncharacterized protein</fullName>
    </submittedName>
</protein>
<organism evidence="1 2">
    <name type="scientific">Massariosphaeria phaeospora</name>
    <dbReference type="NCBI Taxonomy" id="100035"/>
    <lineage>
        <taxon>Eukaryota</taxon>
        <taxon>Fungi</taxon>
        <taxon>Dikarya</taxon>
        <taxon>Ascomycota</taxon>
        <taxon>Pezizomycotina</taxon>
        <taxon>Dothideomycetes</taxon>
        <taxon>Pleosporomycetidae</taxon>
        <taxon>Pleosporales</taxon>
        <taxon>Pleosporales incertae sedis</taxon>
        <taxon>Massariosphaeria</taxon>
    </lineage>
</organism>
<evidence type="ECO:0000313" key="2">
    <source>
        <dbReference type="Proteomes" id="UP000481861"/>
    </source>
</evidence>
<sequence length="53" mass="5829">MIFVALRQMGSGIEFRGWGVDRGRYCGAREGRDTDSVFLGGCRFAVDPGPLFT</sequence>
<evidence type="ECO:0000313" key="1">
    <source>
        <dbReference type="EMBL" id="KAF2877629.1"/>
    </source>
</evidence>